<comment type="caution">
    <text evidence="2">The sequence shown here is derived from an EMBL/GenBank/DDBJ whole genome shotgun (WGS) entry which is preliminary data.</text>
</comment>
<evidence type="ECO:0000313" key="2">
    <source>
        <dbReference type="EMBL" id="GAA5181220.1"/>
    </source>
</evidence>
<accession>A0ABP9RP75</accession>
<feature type="compositionally biased region" description="Basic residues" evidence="1">
    <location>
        <begin position="111"/>
        <end position="124"/>
    </location>
</feature>
<dbReference type="EMBL" id="BAABJQ010000004">
    <property type="protein sequence ID" value="GAA5181220.1"/>
    <property type="molecule type" value="Genomic_DNA"/>
</dbReference>
<protein>
    <submittedName>
        <fullName evidence="2">Uncharacterized protein</fullName>
    </submittedName>
</protein>
<feature type="region of interest" description="Disordered" evidence="1">
    <location>
        <begin position="1"/>
        <end position="28"/>
    </location>
</feature>
<feature type="region of interest" description="Disordered" evidence="1">
    <location>
        <begin position="96"/>
        <end position="145"/>
    </location>
</feature>
<proteinExistence type="predicted"/>
<sequence length="202" mass="22494">MSVKRSSHRPRWRVRLSDRGAGEHPAAAITPAPHSSWFNAALNGPLYAPLPATDPYAEPNPSNARRAATVPLKALYRVSEATVLLSMTRTVIYETAARRPPPLRPPGPRPTHPRRRHRRLRRAPGGRDRGEGRLMAQQRPGRGEGGLYWDTVTEYEFLCNGHIIADLGGRRLREPSASDVDRWSADKPKIFSTSTYDGFTSA</sequence>
<evidence type="ECO:0000313" key="3">
    <source>
        <dbReference type="Proteomes" id="UP001501570"/>
    </source>
</evidence>
<feature type="compositionally biased region" description="Basic residues" evidence="1">
    <location>
        <begin position="1"/>
        <end position="14"/>
    </location>
</feature>
<organism evidence="2 3">
    <name type="scientific">Rugosimonospora acidiphila</name>
    <dbReference type="NCBI Taxonomy" id="556531"/>
    <lineage>
        <taxon>Bacteria</taxon>
        <taxon>Bacillati</taxon>
        <taxon>Actinomycetota</taxon>
        <taxon>Actinomycetes</taxon>
        <taxon>Micromonosporales</taxon>
        <taxon>Micromonosporaceae</taxon>
        <taxon>Rugosimonospora</taxon>
    </lineage>
</organism>
<gene>
    <name evidence="2" type="ORF">GCM10023322_15330</name>
</gene>
<name>A0ABP9RP75_9ACTN</name>
<dbReference type="Proteomes" id="UP001501570">
    <property type="component" value="Unassembled WGS sequence"/>
</dbReference>
<evidence type="ECO:0000256" key="1">
    <source>
        <dbReference type="SAM" id="MobiDB-lite"/>
    </source>
</evidence>
<reference evidence="3" key="1">
    <citation type="journal article" date="2019" name="Int. J. Syst. Evol. Microbiol.">
        <title>The Global Catalogue of Microorganisms (GCM) 10K type strain sequencing project: providing services to taxonomists for standard genome sequencing and annotation.</title>
        <authorList>
            <consortium name="The Broad Institute Genomics Platform"/>
            <consortium name="The Broad Institute Genome Sequencing Center for Infectious Disease"/>
            <person name="Wu L."/>
            <person name="Ma J."/>
        </authorList>
    </citation>
    <scope>NUCLEOTIDE SEQUENCE [LARGE SCALE GENOMIC DNA]</scope>
    <source>
        <strain evidence="3">JCM 18304</strain>
    </source>
</reference>
<keyword evidence="3" id="KW-1185">Reference proteome</keyword>
<feature type="compositionally biased region" description="Pro residues" evidence="1">
    <location>
        <begin position="99"/>
        <end position="110"/>
    </location>
</feature>